<dbReference type="AlphaFoldDB" id="A0A0D7AAB1"/>
<evidence type="ECO:0000313" key="3">
    <source>
        <dbReference type="EMBL" id="KIY46861.1"/>
    </source>
</evidence>
<feature type="compositionally biased region" description="Polar residues" evidence="1">
    <location>
        <begin position="302"/>
        <end position="321"/>
    </location>
</feature>
<reference evidence="3 4" key="1">
    <citation type="journal article" date="2015" name="Fungal Genet. Biol.">
        <title>Evolution of novel wood decay mechanisms in Agaricales revealed by the genome sequences of Fistulina hepatica and Cylindrobasidium torrendii.</title>
        <authorList>
            <person name="Floudas D."/>
            <person name="Held B.W."/>
            <person name="Riley R."/>
            <person name="Nagy L.G."/>
            <person name="Koehler G."/>
            <person name="Ransdell A.S."/>
            <person name="Younus H."/>
            <person name="Chow J."/>
            <person name="Chiniquy J."/>
            <person name="Lipzen A."/>
            <person name="Tritt A."/>
            <person name="Sun H."/>
            <person name="Haridas S."/>
            <person name="LaButti K."/>
            <person name="Ohm R.A."/>
            <person name="Kues U."/>
            <person name="Blanchette R.A."/>
            <person name="Grigoriev I.V."/>
            <person name="Minto R.E."/>
            <person name="Hibbett D.S."/>
        </authorList>
    </citation>
    <scope>NUCLEOTIDE SEQUENCE [LARGE SCALE GENOMIC DNA]</scope>
    <source>
        <strain evidence="3 4">ATCC 64428</strain>
    </source>
</reference>
<feature type="domain" description="BTB" evidence="2">
    <location>
        <begin position="18"/>
        <end position="84"/>
    </location>
</feature>
<name>A0A0D7AAB1_9AGAR</name>
<keyword evidence="4" id="KW-1185">Reference proteome</keyword>
<proteinExistence type="predicted"/>
<protein>
    <recommendedName>
        <fullName evidence="2">BTB domain-containing protein</fullName>
    </recommendedName>
</protein>
<dbReference type="Gene3D" id="3.30.710.10">
    <property type="entry name" value="Potassium Channel Kv1.1, Chain A"/>
    <property type="match status" value="1"/>
</dbReference>
<evidence type="ECO:0000256" key="1">
    <source>
        <dbReference type="SAM" id="MobiDB-lite"/>
    </source>
</evidence>
<evidence type="ECO:0000313" key="4">
    <source>
        <dbReference type="Proteomes" id="UP000054144"/>
    </source>
</evidence>
<accession>A0A0D7AAB1</accession>
<dbReference type="EMBL" id="KN882021">
    <property type="protein sequence ID" value="KIY46861.1"/>
    <property type="molecule type" value="Genomic_DNA"/>
</dbReference>
<dbReference type="PROSITE" id="PS50097">
    <property type="entry name" value="BTB"/>
    <property type="match status" value="1"/>
</dbReference>
<dbReference type="OrthoDB" id="3218112at2759"/>
<dbReference type="InterPro" id="IPR000210">
    <property type="entry name" value="BTB/POZ_dom"/>
</dbReference>
<dbReference type="InterPro" id="IPR011333">
    <property type="entry name" value="SKP1/BTB/POZ_sf"/>
</dbReference>
<organism evidence="3 4">
    <name type="scientific">Fistulina hepatica ATCC 64428</name>
    <dbReference type="NCBI Taxonomy" id="1128425"/>
    <lineage>
        <taxon>Eukaryota</taxon>
        <taxon>Fungi</taxon>
        <taxon>Dikarya</taxon>
        <taxon>Basidiomycota</taxon>
        <taxon>Agaricomycotina</taxon>
        <taxon>Agaricomycetes</taxon>
        <taxon>Agaricomycetidae</taxon>
        <taxon>Agaricales</taxon>
        <taxon>Fistulinaceae</taxon>
        <taxon>Fistulina</taxon>
    </lineage>
</organism>
<feature type="region of interest" description="Disordered" evidence="1">
    <location>
        <begin position="300"/>
        <end position="321"/>
    </location>
</feature>
<sequence length="321" mass="36234">MDSQALSDAKRSSKFWFHDGTLIIHAEDTMFRVHSGVLSKHSSFFDGMIGSASPDAGMQIDGCPVVDVTDPLDEWDMLLSVLYDPLRLLTLDQIGVSERAIKILRLLLISTKYEFSSFRARALHVLESFFPTTLDAAPGLFFPLERPVVAVLMRLRSSNASIFLPYFFYRLSRVEEGYLLELPENMLSWQDKAVLLAGRLQVQHHMRLTSFQFLFESKPVPECTCKYSSPRPRFPPIRRDILNGGGLADMTGFIGRLGNAGFCESCVRAFQTSHKEGRQALWDMLPGLFRLGTWEDLRADQTADNPPATTEETSTLNTKEK</sequence>
<dbReference type="Proteomes" id="UP000054144">
    <property type="component" value="Unassembled WGS sequence"/>
</dbReference>
<gene>
    <name evidence="3" type="ORF">FISHEDRAFT_46406</name>
</gene>
<evidence type="ECO:0000259" key="2">
    <source>
        <dbReference type="PROSITE" id="PS50097"/>
    </source>
</evidence>